<gene>
    <name evidence="3" type="ORF">G4B88_017255</name>
</gene>
<feature type="domain" description="RNase H type-1" evidence="1">
    <location>
        <begin position="119"/>
        <end position="238"/>
    </location>
</feature>
<evidence type="ECO:0000259" key="1">
    <source>
        <dbReference type="Pfam" id="PF13456"/>
    </source>
</evidence>
<dbReference type="GO" id="GO:0004523">
    <property type="term" value="F:RNA-DNA hybrid ribonuclease activity"/>
    <property type="evidence" value="ECO:0007669"/>
    <property type="project" value="InterPro"/>
</dbReference>
<dbReference type="Pfam" id="PF14111">
    <property type="entry name" value="DUF4283"/>
    <property type="match status" value="1"/>
</dbReference>
<protein>
    <recommendedName>
        <fullName evidence="5">RNase H type-1 domain-containing protein</fullName>
    </recommendedName>
</protein>
<proteinExistence type="predicted"/>
<dbReference type="InterPro" id="IPR052929">
    <property type="entry name" value="RNase_H-like_EbsB-rel"/>
</dbReference>
<comment type="caution">
    <text evidence="3">The sequence shown here is derived from an EMBL/GenBank/DDBJ whole genome shotgun (WGS) entry which is preliminary data.</text>
</comment>
<reference evidence="3 4" key="1">
    <citation type="journal article" date="2020" name="bioRxiv">
        <title>Sequence and annotation of 42 cannabis genomes reveals extensive copy number variation in cannabinoid synthesis and pathogen resistance genes.</title>
        <authorList>
            <person name="Mckernan K.J."/>
            <person name="Helbert Y."/>
            <person name="Kane L.T."/>
            <person name="Ebling H."/>
            <person name="Zhang L."/>
            <person name="Liu B."/>
            <person name="Eaton Z."/>
            <person name="Mclaughlin S."/>
            <person name="Kingan S."/>
            <person name="Baybayan P."/>
            <person name="Concepcion G."/>
            <person name="Jordan M."/>
            <person name="Riva A."/>
            <person name="Barbazuk W."/>
            <person name="Harkins T."/>
        </authorList>
    </citation>
    <scope>NUCLEOTIDE SEQUENCE [LARGE SCALE GENOMIC DNA]</scope>
    <source>
        <strain evidence="4">cv. Jamaican Lion 4</strain>
        <tissue evidence="3">Leaf</tissue>
    </source>
</reference>
<dbReference type="InterPro" id="IPR036397">
    <property type="entry name" value="RNaseH_sf"/>
</dbReference>
<sequence length="455" mass="51831">MDGTGDSTVTNTYMDYHDGAFRQRWYVSNWARWMDWFKLAVNRPPNVLFDEFMIHTLCIVEEIWKERNRRFIGEKEADILRITDLISLKIKDHLVVSSKNLPEVLSWTPPPSSSICCNSDVAISTSESVLAAVFHNEWGNVVAIKIATTPATNPMLAEALAVCLATDLAVSLGMTNILFQSDNLSVVKEFEVLTSPVANFRLQSAKGRFMHSCSKFIDWGIIHISRKCNFMAHNVAKWVARNKVEGRICPDALDASMLDDLVEWDPHPKMASSSLAIHDLEEGYADISIEGEDDEDLGVDFLVPDDQVGHDHLCIVGCFLTARPINFEAMRHVMASLWQLGKGVYVKEIDSNRYLFQFYHEIDLERVVEGSPWTFNRQKFVYRRLQRGEDPKKVVINNLDMWVQIHGLQTDAILWKPKWAELKLEGFNVGRTQVEGSNSRQASTRLRVLIAISRN</sequence>
<dbReference type="AlphaFoldDB" id="A0A7J6HR64"/>
<accession>A0A7J6HR64</accession>
<dbReference type="PANTHER" id="PTHR47074:SF11">
    <property type="entry name" value="REVERSE TRANSCRIPTASE-LIKE PROTEIN"/>
    <property type="match status" value="1"/>
</dbReference>
<dbReference type="PANTHER" id="PTHR47074">
    <property type="entry name" value="BNAC02G40300D PROTEIN"/>
    <property type="match status" value="1"/>
</dbReference>
<dbReference type="InterPro" id="IPR002156">
    <property type="entry name" value="RNaseH_domain"/>
</dbReference>
<dbReference type="Gene3D" id="3.30.420.10">
    <property type="entry name" value="Ribonuclease H-like superfamily/Ribonuclease H"/>
    <property type="match status" value="1"/>
</dbReference>
<feature type="domain" description="DUF4283" evidence="2">
    <location>
        <begin position="313"/>
        <end position="392"/>
    </location>
</feature>
<organism evidence="3 4">
    <name type="scientific">Cannabis sativa</name>
    <name type="common">Hemp</name>
    <name type="synonym">Marijuana</name>
    <dbReference type="NCBI Taxonomy" id="3483"/>
    <lineage>
        <taxon>Eukaryota</taxon>
        <taxon>Viridiplantae</taxon>
        <taxon>Streptophyta</taxon>
        <taxon>Embryophyta</taxon>
        <taxon>Tracheophyta</taxon>
        <taxon>Spermatophyta</taxon>
        <taxon>Magnoliopsida</taxon>
        <taxon>eudicotyledons</taxon>
        <taxon>Gunneridae</taxon>
        <taxon>Pentapetalae</taxon>
        <taxon>rosids</taxon>
        <taxon>fabids</taxon>
        <taxon>Rosales</taxon>
        <taxon>Cannabaceae</taxon>
        <taxon>Cannabis</taxon>
    </lineage>
</organism>
<dbReference type="InterPro" id="IPR025558">
    <property type="entry name" value="DUF4283"/>
</dbReference>
<dbReference type="EMBL" id="JAATIQ010000030">
    <property type="protein sequence ID" value="KAF4397774.1"/>
    <property type="molecule type" value="Genomic_DNA"/>
</dbReference>
<evidence type="ECO:0000313" key="4">
    <source>
        <dbReference type="Proteomes" id="UP000583929"/>
    </source>
</evidence>
<evidence type="ECO:0000259" key="2">
    <source>
        <dbReference type="Pfam" id="PF14111"/>
    </source>
</evidence>
<dbReference type="InterPro" id="IPR044730">
    <property type="entry name" value="RNase_H-like_dom_plant"/>
</dbReference>
<dbReference type="CDD" id="cd06222">
    <property type="entry name" value="RNase_H_like"/>
    <property type="match status" value="1"/>
</dbReference>
<dbReference type="Pfam" id="PF13456">
    <property type="entry name" value="RVT_3"/>
    <property type="match status" value="1"/>
</dbReference>
<evidence type="ECO:0008006" key="5">
    <source>
        <dbReference type="Google" id="ProtNLM"/>
    </source>
</evidence>
<name>A0A7J6HR64_CANSA</name>
<dbReference type="GO" id="GO:0003676">
    <property type="term" value="F:nucleic acid binding"/>
    <property type="evidence" value="ECO:0007669"/>
    <property type="project" value="InterPro"/>
</dbReference>
<dbReference type="Proteomes" id="UP000583929">
    <property type="component" value="Unassembled WGS sequence"/>
</dbReference>
<keyword evidence="4" id="KW-1185">Reference proteome</keyword>
<evidence type="ECO:0000313" key="3">
    <source>
        <dbReference type="EMBL" id="KAF4397774.1"/>
    </source>
</evidence>